<evidence type="ECO:0000256" key="1">
    <source>
        <dbReference type="ARBA" id="ARBA00004245"/>
    </source>
</evidence>
<keyword evidence="6" id="KW-0009">Actin-binding</keyword>
<organism evidence="9 10">
    <name type="scientific">Hippocampus comes</name>
    <name type="common">Tiger tail seahorse</name>
    <dbReference type="NCBI Taxonomy" id="109280"/>
    <lineage>
        <taxon>Eukaryota</taxon>
        <taxon>Metazoa</taxon>
        <taxon>Chordata</taxon>
        <taxon>Craniata</taxon>
        <taxon>Vertebrata</taxon>
        <taxon>Euteleostomi</taxon>
        <taxon>Actinopterygii</taxon>
        <taxon>Neopterygii</taxon>
        <taxon>Teleostei</taxon>
        <taxon>Neoteleostei</taxon>
        <taxon>Acanthomorphata</taxon>
        <taxon>Syngnathiaria</taxon>
        <taxon>Syngnathiformes</taxon>
        <taxon>Syngnathoidei</taxon>
        <taxon>Syngnathidae</taxon>
        <taxon>Hippocampus</taxon>
    </lineage>
</organism>
<evidence type="ECO:0000256" key="7">
    <source>
        <dbReference type="ARBA" id="ARBA00023212"/>
    </source>
</evidence>
<dbReference type="GO" id="GO:0005885">
    <property type="term" value="C:Arp2/3 protein complex"/>
    <property type="evidence" value="ECO:0007669"/>
    <property type="project" value="InterPro"/>
</dbReference>
<dbReference type="InterPro" id="IPR017383">
    <property type="entry name" value="ARPC1"/>
</dbReference>
<sequence>MSRYSFGLEPLSCHTWNKDRTQIAVSPNNNVVNIYEKKGRDWIKIHELTEHSGRITGIDWAPESNRIVTCASDRNAYVWTLKDGSWKPTLVLVRINRAATCVKWSPLENKFALGSGARLISVCYFEKENDWWLSKHIKKPIRSTILSLDWHPNNILLAAGSADLHCRIFSAYIKDIEDKPGPTAWGAKMPFGEVMFENKDCGGWVHSVSFSPSGDQLSWVAHNSSITVADATRGKEHPSPEQHHFTYKGPGSLGFVKKLDIPKQSSKSGISAMQHFRNLDKRATEEDRNELDTLHQNSITQLCAVKGKARVEMYSSVGLDGSMVMWDFKVVYTVCGKISLENKE</sequence>
<dbReference type="PROSITE" id="PS50082">
    <property type="entry name" value="WD_REPEATS_2"/>
    <property type="match status" value="1"/>
</dbReference>
<dbReference type="InterPro" id="IPR036322">
    <property type="entry name" value="WD40_repeat_dom_sf"/>
</dbReference>
<keyword evidence="4 8" id="KW-0853">WD repeat</keyword>
<evidence type="ECO:0000256" key="3">
    <source>
        <dbReference type="ARBA" id="ARBA00022490"/>
    </source>
</evidence>
<dbReference type="InterPro" id="IPR015943">
    <property type="entry name" value="WD40/YVTN_repeat-like_dom_sf"/>
</dbReference>
<dbReference type="Proteomes" id="UP000264820">
    <property type="component" value="Unplaced"/>
</dbReference>
<proteinExistence type="inferred from homology"/>
<dbReference type="SMART" id="SM00320">
    <property type="entry name" value="WD40"/>
    <property type="match status" value="5"/>
</dbReference>
<evidence type="ECO:0000256" key="2">
    <source>
        <dbReference type="ARBA" id="ARBA00006260"/>
    </source>
</evidence>
<keyword evidence="7" id="KW-0206">Cytoskeleton</keyword>
<evidence type="ECO:0000256" key="6">
    <source>
        <dbReference type="ARBA" id="ARBA00023203"/>
    </source>
</evidence>
<evidence type="ECO:0000256" key="8">
    <source>
        <dbReference type="PROSITE-ProRule" id="PRU00221"/>
    </source>
</evidence>
<reference evidence="9" key="1">
    <citation type="submission" date="2025-08" db="UniProtKB">
        <authorList>
            <consortium name="Ensembl"/>
        </authorList>
    </citation>
    <scope>IDENTIFICATION</scope>
</reference>
<reference evidence="9" key="2">
    <citation type="submission" date="2025-09" db="UniProtKB">
        <authorList>
            <consortium name="Ensembl"/>
        </authorList>
    </citation>
    <scope>IDENTIFICATION</scope>
</reference>
<dbReference type="InterPro" id="IPR001680">
    <property type="entry name" value="WD40_rpt"/>
</dbReference>
<dbReference type="GO" id="GO:0034314">
    <property type="term" value="P:Arp2/3 complex-mediated actin nucleation"/>
    <property type="evidence" value="ECO:0007669"/>
    <property type="project" value="InterPro"/>
</dbReference>
<dbReference type="GO" id="GO:0051015">
    <property type="term" value="F:actin filament binding"/>
    <property type="evidence" value="ECO:0007669"/>
    <property type="project" value="TreeGrafter"/>
</dbReference>
<dbReference type="GeneTree" id="ENSGT00950000183183"/>
<protein>
    <submittedName>
        <fullName evidence="9">Zgc:86896</fullName>
    </submittedName>
</protein>
<dbReference type="PANTHER" id="PTHR10709">
    <property type="entry name" value="ACTIN-RELATED PROTEIN 2/3 COMPLEX SUBUNIT 1"/>
    <property type="match status" value="1"/>
</dbReference>
<evidence type="ECO:0000256" key="5">
    <source>
        <dbReference type="ARBA" id="ARBA00022737"/>
    </source>
</evidence>
<dbReference type="PROSITE" id="PS50294">
    <property type="entry name" value="WD_REPEATS_REGION"/>
    <property type="match status" value="1"/>
</dbReference>
<keyword evidence="5" id="KW-0677">Repeat</keyword>
<comment type="similarity">
    <text evidence="2">Belongs to the WD repeat ARPC1 family.</text>
</comment>
<dbReference type="PANTHER" id="PTHR10709:SF17">
    <property type="entry name" value="ACTIN-RELATED PROTEIN 2_3 COMPLEX SUBUNIT"/>
    <property type="match status" value="1"/>
</dbReference>
<name>A0A3Q2YRX7_HIPCM</name>
<accession>A0A3Q2YRX7</accession>
<evidence type="ECO:0000256" key="4">
    <source>
        <dbReference type="ARBA" id="ARBA00022574"/>
    </source>
</evidence>
<dbReference type="AlphaFoldDB" id="A0A3Q2YRX7"/>
<evidence type="ECO:0000313" key="9">
    <source>
        <dbReference type="Ensembl" id="ENSHCOP00000021615.1"/>
    </source>
</evidence>
<feature type="repeat" description="WD" evidence="8">
    <location>
        <begin position="48"/>
        <end position="89"/>
    </location>
</feature>
<dbReference type="Ensembl" id="ENSHCOT00000003171.1">
    <property type="protein sequence ID" value="ENSHCOP00000021615.1"/>
    <property type="gene ID" value="ENSHCOG00000008595.1"/>
</dbReference>
<dbReference type="Pfam" id="PF00400">
    <property type="entry name" value="WD40"/>
    <property type="match status" value="2"/>
</dbReference>
<dbReference type="PIRSF" id="PIRSF038093">
    <property type="entry name" value="ARP2/3_su1"/>
    <property type="match status" value="1"/>
</dbReference>
<evidence type="ECO:0000313" key="10">
    <source>
        <dbReference type="Proteomes" id="UP000264820"/>
    </source>
</evidence>
<keyword evidence="10" id="KW-1185">Reference proteome</keyword>
<comment type="subcellular location">
    <subcellularLocation>
        <location evidence="1">Cytoplasm</location>
        <location evidence="1">Cytoskeleton</location>
    </subcellularLocation>
</comment>
<dbReference type="SUPFAM" id="SSF50978">
    <property type="entry name" value="WD40 repeat-like"/>
    <property type="match status" value="1"/>
</dbReference>
<dbReference type="Gene3D" id="2.130.10.10">
    <property type="entry name" value="YVTN repeat-like/Quinoprotein amine dehydrogenase"/>
    <property type="match status" value="1"/>
</dbReference>
<keyword evidence="3" id="KW-0963">Cytoplasm</keyword>